<dbReference type="EMBL" id="MPUH01000382">
    <property type="protein sequence ID" value="OMJ81407.1"/>
    <property type="molecule type" value="Genomic_DNA"/>
</dbReference>
<evidence type="ECO:0000256" key="1">
    <source>
        <dbReference type="ARBA" id="ARBA00022723"/>
    </source>
</evidence>
<evidence type="ECO:0000313" key="4">
    <source>
        <dbReference type="Proteomes" id="UP000187209"/>
    </source>
</evidence>
<keyword evidence="4" id="KW-1185">Reference proteome</keyword>
<keyword evidence="1" id="KW-0479">Metal-binding</keyword>
<dbReference type="Gene3D" id="1.10.1200.270">
    <property type="entry name" value="Methyltransferase, alpha-helical capping domain"/>
    <property type="match status" value="1"/>
</dbReference>
<dbReference type="Gene3D" id="3.40.50.150">
    <property type="entry name" value="Vaccinia Virus protein VP39"/>
    <property type="match status" value="1"/>
</dbReference>
<proteinExistence type="predicted"/>
<dbReference type="InterPro" id="IPR005299">
    <property type="entry name" value="MeTrfase_7"/>
</dbReference>
<organism evidence="3 4">
    <name type="scientific">Stentor coeruleus</name>
    <dbReference type="NCBI Taxonomy" id="5963"/>
    <lineage>
        <taxon>Eukaryota</taxon>
        <taxon>Sar</taxon>
        <taxon>Alveolata</taxon>
        <taxon>Ciliophora</taxon>
        <taxon>Postciliodesmatophora</taxon>
        <taxon>Heterotrichea</taxon>
        <taxon>Heterotrichida</taxon>
        <taxon>Stentoridae</taxon>
        <taxon>Stentor</taxon>
    </lineage>
</organism>
<name>A0A1R2BXR8_9CILI</name>
<reference evidence="3 4" key="1">
    <citation type="submission" date="2016-11" db="EMBL/GenBank/DDBJ databases">
        <title>The macronuclear genome of Stentor coeruleus: a giant cell with tiny introns.</title>
        <authorList>
            <person name="Slabodnick M."/>
            <person name="Ruby J.G."/>
            <person name="Reiff S.B."/>
            <person name="Swart E.C."/>
            <person name="Gosai S."/>
            <person name="Prabakaran S."/>
            <person name="Witkowska E."/>
            <person name="Larue G.E."/>
            <person name="Fisher S."/>
            <person name="Freeman R.M."/>
            <person name="Gunawardena J."/>
            <person name="Chu W."/>
            <person name="Stover N.A."/>
            <person name="Gregory B.D."/>
            <person name="Nowacki M."/>
            <person name="Derisi J."/>
            <person name="Roy S.W."/>
            <person name="Marshall W.F."/>
            <person name="Sood P."/>
        </authorList>
    </citation>
    <scope>NUCLEOTIDE SEQUENCE [LARGE SCALE GENOMIC DNA]</scope>
    <source>
        <strain evidence="3">WM001</strain>
    </source>
</reference>
<evidence type="ECO:0008006" key="5">
    <source>
        <dbReference type="Google" id="ProtNLM"/>
    </source>
</evidence>
<gene>
    <name evidence="3" type="ORF">SteCoe_18143</name>
</gene>
<keyword evidence="2" id="KW-0460">Magnesium</keyword>
<dbReference type="InterPro" id="IPR029063">
    <property type="entry name" value="SAM-dependent_MTases_sf"/>
</dbReference>
<dbReference type="GO" id="GO:0008168">
    <property type="term" value="F:methyltransferase activity"/>
    <property type="evidence" value="ECO:0007669"/>
    <property type="project" value="InterPro"/>
</dbReference>
<accession>A0A1R2BXR8</accession>
<dbReference type="SUPFAM" id="SSF53335">
    <property type="entry name" value="S-adenosyl-L-methionine-dependent methyltransferases"/>
    <property type="match status" value="1"/>
</dbReference>
<dbReference type="Proteomes" id="UP000187209">
    <property type="component" value="Unassembled WGS sequence"/>
</dbReference>
<dbReference type="GO" id="GO:0046872">
    <property type="term" value="F:metal ion binding"/>
    <property type="evidence" value="ECO:0007669"/>
    <property type="project" value="UniProtKB-KW"/>
</dbReference>
<dbReference type="OrthoDB" id="419980at2759"/>
<dbReference type="InterPro" id="IPR042086">
    <property type="entry name" value="MeTrfase_capping"/>
</dbReference>
<protein>
    <recommendedName>
        <fullName evidence="5">SAM dependent carboxyl methyltransferase</fullName>
    </recommendedName>
</protein>
<dbReference type="AlphaFoldDB" id="A0A1R2BXR8"/>
<dbReference type="PANTHER" id="PTHR31009">
    <property type="entry name" value="S-ADENOSYL-L-METHIONINE:CARBOXYL METHYLTRANSFERASE FAMILY PROTEIN"/>
    <property type="match status" value="1"/>
</dbReference>
<evidence type="ECO:0000313" key="3">
    <source>
        <dbReference type="EMBL" id="OMJ81407.1"/>
    </source>
</evidence>
<comment type="caution">
    <text evidence="3">The sequence shown here is derived from an EMBL/GenBank/DDBJ whole genome shotgun (WGS) entry which is preliminary data.</text>
</comment>
<dbReference type="Pfam" id="PF03492">
    <property type="entry name" value="Methyltransf_7"/>
    <property type="match status" value="1"/>
</dbReference>
<evidence type="ECO:0000256" key="2">
    <source>
        <dbReference type="ARBA" id="ARBA00022842"/>
    </source>
</evidence>
<sequence>MAFQSGATYGYNRVSQNQLMAACQFIDDITECFKHTILPSNSLLQVADYGCSEGINSITIFSEVFSKFRKSSKNPIMITHTDLPKNDWVEFNNFIQTSEKSYLKINNVYYSTIGRSYFNQIFPKESIHIAYASYSMHYLSAKPKRNPGEYFWVFPNLITQACKDMKQLLNLRIEEIITGGYFFFIINARENINEDPSLSRYSFNVIKKLMDRGDVLPDEFTNFVWQSFPYHITEIQKILQELNGRIEIIKCEYGKILSPYYSEYLETNDIDAFEKKITDMIVVRMKNALFSCLLRSEEEKMRILCMALDEIKLTIRNEIQPFYQDYIVVILKKIS</sequence>